<comment type="caution">
    <text evidence="1">The sequence shown here is derived from an EMBL/GenBank/DDBJ whole genome shotgun (WGS) entry which is preliminary data.</text>
</comment>
<sequence length="114" mass="13017">MFSHKPISMFGIAHSFQKDRLRETYIAEYRHIEKDVDAPRQERGRLAMICDHLLDVNIFSSSITTAAGRDRFTPVKADTMDHTVPLLQYPSQSVDSASFKRPVYTSQSSDSFSM</sequence>
<gene>
    <name evidence="1" type="ORF">CPB83DRAFT_896771</name>
</gene>
<organism evidence="1 2">
    <name type="scientific">Crepidotus variabilis</name>
    <dbReference type="NCBI Taxonomy" id="179855"/>
    <lineage>
        <taxon>Eukaryota</taxon>
        <taxon>Fungi</taxon>
        <taxon>Dikarya</taxon>
        <taxon>Basidiomycota</taxon>
        <taxon>Agaricomycotina</taxon>
        <taxon>Agaricomycetes</taxon>
        <taxon>Agaricomycetidae</taxon>
        <taxon>Agaricales</taxon>
        <taxon>Agaricineae</taxon>
        <taxon>Crepidotaceae</taxon>
        <taxon>Crepidotus</taxon>
    </lineage>
</organism>
<dbReference type="Proteomes" id="UP000807306">
    <property type="component" value="Unassembled WGS sequence"/>
</dbReference>
<keyword evidence="2" id="KW-1185">Reference proteome</keyword>
<name>A0A9P6EB22_9AGAR</name>
<protein>
    <submittedName>
        <fullName evidence="1">Uncharacterized protein</fullName>
    </submittedName>
</protein>
<evidence type="ECO:0000313" key="2">
    <source>
        <dbReference type="Proteomes" id="UP000807306"/>
    </source>
</evidence>
<dbReference type="EMBL" id="MU157880">
    <property type="protein sequence ID" value="KAF9525730.1"/>
    <property type="molecule type" value="Genomic_DNA"/>
</dbReference>
<proteinExistence type="predicted"/>
<dbReference type="OrthoDB" id="3227921at2759"/>
<dbReference type="AlphaFoldDB" id="A0A9P6EB22"/>
<evidence type="ECO:0000313" key="1">
    <source>
        <dbReference type="EMBL" id="KAF9525730.1"/>
    </source>
</evidence>
<accession>A0A9P6EB22</accession>
<reference evidence="1" key="1">
    <citation type="submission" date="2020-11" db="EMBL/GenBank/DDBJ databases">
        <authorList>
            <consortium name="DOE Joint Genome Institute"/>
            <person name="Ahrendt S."/>
            <person name="Riley R."/>
            <person name="Andreopoulos W."/>
            <person name="Labutti K."/>
            <person name="Pangilinan J."/>
            <person name="Ruiz-Duenas F.J."/>
            <person name="Barrasa J.M."/>
            <person name="Sanchez-Garcia M."/>
            <person name="Camarero S."/>
            <person name="Miyauchi S."/>
            <person name="Serrano A."/>
            <person name="Linde D."/>
            <person name="Babiker R."/>
            <person name="Drula E."/>
            <person name="Ayuso-Fernandez I."/>
            <person name="Pacheco R."/>
            <person name="Padilla G."/>
            <person name="Ferreira P."/>
            <person name="Barriuso J."/>
            <person name="Kellner H."/>
            <person name="Castanera R."/>
            <person name="Alfaro M."/>
            <person name="Ramirez L."/>
            <person name="Pisabarro A.G."/>
            <person name="Kuo A."/>
            <person name="Tritt A."/>
            <person name="Lipzen A."/>
            <person name="He G."/>
            <person name="Yan M."/>
            <person name="Ng V."/>
            <person name="Cullen D."/>
            <person name="Martin F."/>
            <person name="Rosso M.-N."/>
            <person name="Henrissat B."/>
            <person name="Hibbett D."/>
            <person name="Martinez A.T."/>
            <person name="Grigoriev I.V."/>
        </authorList>
    </citation>
    <scope>NUCLEOTIDE SEQUENCE</scope>
    <source>
        <strain evidence="1">CBS 506.95</strain>
    </source>
</reference>